<dbReference type="RefSeq" id="WP_318594965.1">
    <property type="nucleotide sequence ID" value="NZ_JAWSTH010000001.1"/>
</dbReference>
<feature type="region of interest" description="Disordered" evidence="1">
    <location>
        <begin position="128"/>
        <end position="177"/>
    </location>
</feature>
<proteinExistence type="predicted"/>
<feature type="compositionally biased region" description="Low complexity" evidence="1">
    <location>
        <begin position="136"/>
        <end position="177"/>
    </location>
</feature>
<reference evidence="4" key="1">
    <citation type="submission" date="2023-07" db="EMBL/GenBank/DDBJ databases">
        <title>Conexibacter stalactiti sp. nov., isolated from stalactites in a lava cave and emended description of the genus Conexibacter.</title>
        <authorList>
            <person name="Lee S.D."/>
        </authorList>
    </citation>
    <scope>NUCLEOTIDE SEQUENCE [LARGE SCALE GENOMIC DNA]</scope>
    <source>
        <strain evidence="4">KCTC 39840</strain>
    </source>
</reference>
<evidence type="ECO:0000313" key="3">
    <source>
        <dbReference type="EMBL" id="MDW5592706.1"/>
    </source>
</evidence>
<sequence>MRPFRLIPLLLALAVPLLPPAVASGSTISLTLGEEEVPKGPPVKVATVLWQAAPGEVNAGELDSSAGVVAVRGTGAPIAPGSGCAATADGWVTCSLGAGPRNTTIRVDLGDGDDTLLAKGADGHPLVLSGGAGADRSPTTCSTAAPAATRPTPRSGGSRSPSTSRPAAAAAPASATR</sequence>
<gene>
    <name evidence="3" type="ORF">R7226_00055</name>
</gene>
<name>A0ABU4HHC2_9ACTN</name>
<keyword evidence="2" id="KW-0732">Signal</keyword>
<dbReference type="EMBL" id="JAWSTH010000001">
    <property type="protein sequence ID" value="MDW5592706.1"/>
    <property type="molecule type" value="Genomic_DNA"/>
</dbReference>
<comment type="caution">
    <text evidence="3">The sequence shown here is derived from an EMBL/GenBank/DDBJ whole genome shotgun (WGS) entry which is preliminary data.</text>
</comment>
<evidence type="ECO:0000256" key="2">
    <source>
        <dbReference type="SAM" id="SignalP"/>
    </source>
</evidence>
<reference evidence="3 4" key="2">
    <citation type="submission" date="2023-10" db="EMBL/GenBank/DDBJ databases">
        <authorList>
            <person name="Han X.F."/>
        </authorList>
    </citation>
    <scope>NUCLEOTIDE SEQUENCE [LARGE SCALE GENOMIC DNA]</scope>
    <source>
        <strain evidence="3 4">KCTC 39840</strain>
    </source>
</reference>
<organism evidence="3 4">
    <name type="scientific">Conexibacter stalactiti</name>
    <dbReference type="NCBI Taxonomy" id="1940611"/>
    <lineage>
        <taxon>Bacteria</taxon>
        <taxon>Bacillati</taxon>
        <taxon>Actinomycetota</taxon>
        <taxon>Thermoleophilia</taxon>
        <taxon>Solirubrobacterales</taxon>
        <taxon>Conexibacteraceae</taxon>
        <taxon>Conexibacter</taxon>
    </lineage>
</organism>
<feature type="signal peptide" evidence="2">
    <location>
        <begin position="1"/>
        <end position="23"/>
    </location>
</feature>
<feature type="chain" id="PRO_5046983723" description="DUF11 domain-containing protein" evidence="2">
    <location>
        <begin position="24"/>
        <end position="177"/>
    </location>
</feature>
<keyword evidence="4" id="KW-1185">Reference proteome</keyword>
<evidence type="ECO:0000256" key="1">
    <source>
        <dbReference type="SAM" id="MobiDB-lite"/>
    </source>
</evidence>
<evidence type="ECO:0008006" key="5">
    <source>
        <dbReference type="Google" id="ProtNLM"/>
    </source>
</evidence>
<evidence type="ECO:0000313" key="4">
    <source>
        <dbReference type="Proteomes" id="UP001284601"/>
    </source>
</evidence>
<protein>
    <recommendedName>
        <fullName evidence="5">DUF11 domain-containing protein</fullName>
    </recommendedName>
</protein>
<accession>A0ABU4HHC2</accession>
<dbReference type="Proteomes" id="UP001284601">
    <property type="component" value="Unassembled WGS sequence"/>
</dbReference>